<evidence type="ECO:0000313" key="3">
    <source>
        <dbReference type="Proteomes" id="UP000639859"/>
    </source>
</evidence>
<organism evidence="2 3">
    <name type="scientific">Caulobacter hibisci</name>
    <dbReference type="NCBI Taxonomy" id="2035993"/>
    <lineage>
        <taxon>Bacteria</taxon>
        <taxon>Pseudomonadati</taxon>
        <taxon>Pseudomonadota</taxon>
        <taxon>Alphaproteobacteria</taxon>
        <taxon>Caulobacterales</taxon>
        <taxon>Caulobacteraceae</taxon>
        <taxon>Caulobacter</taxon>
    </lineage>
</organism>
<feature type="transmembrane region" description="Helical" evidence="1">
    <location>
        <begin position="51"/>
        <end position="71"/>
    </location>
</feature>
<gene>
    <name evidence="2" type="ORF">I4Q42_15090</name>
</gene>
<evidence type="ECO:0000256" key="1">
    <source>
        <dbReference type="SAM" id="Phobius"/>
    </source>
</evidence>
<comment type="caution">
    <text evidence="2">The sequence shown here is derived from an EMBL/GenBank/DDBJ whole genome shotgun (WGS) entry which is preliminary data.</text>
</comment>
<feature type="transmembrane region" description="Helical" evidence="1">
    <location>
        <begin position="77"/>
        <end position="104"/>
    </location>
</feature>
<evidence type="ECO:0000313" key="2">
    <source>
        <dbReference type="EMBL" id="MBI1684995.1"/>
    </source>
</evidence>
<proteinExistence type="predicted"/>
<feature type="transmembrane region" description="Helical" evidence="1">
    <location>
        <begin position="20"/>
        <end position="44"/>
    </location>
</feature>
<accession>A0ABS0SZE4</accession>
<reference evidence="2 3" key="1">
    <citation type="submission" date="2020-11" db="EMBL/GenBank/DDBJ databases">
        <title>genome sequence of strain KACC 18849.</title>
        <authorList>
            <person name="Gao J."/>
            <person name="Zhang X."/>
        </authorList>
    </citation>
    <scope>NUCLEOTIDE SEQUENCE [LARGE SCALE GENOMIC DNA]</scope>
    <source>
        <strain evidence="2 3">KACC 18849</strain>
    </source>
</reference>
<dbReference type="Proteomes" id="UP000639859">
    <property type="component" value="Unassembled WGS sequence"/>
</dbReference>
<dbReference type="RefSeq" id="WP_198576908.1">
    <property type="nucleotide sequence ID" value="NZ_JADWOX010000010.1"/>
</dbReference>
<protein>
    <submittedName>
        <fullName evidence="2">Uncharacterized protein</fullName>
    </submittedName>
</protein>
<dbReference type="EMBL" id="JADWOX010000010">
    <property type="protein sequence ID" value="MBI1684995.1"/>
    <property type="molecule type" value="Genomic_DNA"/>
</dbReference>
<keyword evidence="1" id="KW-0472">Membrane</keyword>
<name>A0ABS0SZE4_9CAUL</name>
<keyword evidence="1" id="KW-0812">Transmembrane</keyword>
<keyword evidence="3" id="KW-1185">Reference proteome</keyword>
<keyword evidence="1" id="KW-1133">Transmembrane helix</keyword>
<sequence>MTGDENFQSTMTTSKSARPRWSYAFGYGVIFAMTGLLAATALYFLNPVIGLPWWGIVLWPSSVFMLGLSGISDYAAGLWTIAIIASNALLYFLVGVLVTLPVILSRRRLIEAVRRDAAL</sequence>